<dbReference type="Pfam" id="PF07287">
    <property type="entry name" value="AtuA"/>
    <property type="match status" value="1"/>
</dbReference>
<dbReference type="InterPro" id="IPR056362">
    <property type="entry name" value="AtuA-like_ferredoxin_dom"/>
</dbReference>
<keyword evidence="4" id="KW-1185">Reference proteome</keyword>
<evidence type="ECO:0000259" key="2">
    <source>
        <dbReference type="Pfam" id="PF23544"/>
    </source>
</evidence>
<dbReference type="PANTHER" id="PTHR47708">
    <property type="match status" value="1"/>
</dbReference>
<feature type="domain" description="Acyclic terpene utilisation N-terminal" evidence="1">
    <location>
        <begin position="5"/>
        <end position="450"/>
    </location>
</feature>
<proteinExistence type="predicted"/>
<protein>
    <submittedName>
        <fullName evidence="3">DUF1446 domain-containing protein</fullName>
    </submittedName>
</protein>
<comment type="caution">
    <text evidence="3">The sequence shown here is derived from an EMBL/GenBank/DDBJ whole genome shotgun (WGS) entry which is preliminary data.</text>
</comment>
<feature type="domain" description="AtuA-like ferredoxin-fold" evidence="2">
    <location>
        <begin position="489"/>
        <end position="590"/>
    </location>
</feature>
<dbReference type="Pfam" id="PF23544">
    <property type="entry name" value="AtuA_ferredoxin"/>
    <property type="match status" value="1"/>
</dbReference>
<accession>A0A4R5LWB3</accession>
<gene>
    <name evidence="3" type="ORF">E2F43_05915</name>
</gene>
<dbReference type="Proteomes" id="UP000295554">
    <property type="component" value="Unassembled WGS sequence"/>
</dbReference>
<organism evidence="3 4">
    <name type="scientific">Seongchinamella unica</name>
    <dbReference type="NCBI Taxonomy" id="2547392"/>
    <lineage>
        <taxon>Bacteria</taxon>
        <taxon>Pseudomonadati</taxon>
        <taxon>Pseudomonadota</taxon>
        <taxon>Gammaproteobacteria</taxon>
        <taxon>Cellvibrionales</taxon>
        <taxon>Halieaceae</taxon>
        <taxon>Seongchinamella</taxon>
    </lineage>
</organism>
<dbReference type="OrthoDB" id="9763456at2"/>
<dbReference type="RefSeq" id="WP_133210527.1">
    <property type="nucleotide sequence ID" value="NZ_SMSE01000001.1"/>
</dbReference>
<evidence type="ECO:0000259" key="1">
    <source>
        <dbReference type="Pfam" id="PF07287"/>
    </source>
</evidence>
<name>A0A4R5LWB3_9GAMM</name>
<reference evidence="3 4" key="1">
    <citation type="submission" date="2019-03" db="EMBL/GenBank/DDBJ databases">
        <title>Seongchinamella monodicae gen. nov., sp. nov., a novel member of the Gammaproteobacteria isolated from a tidal mudflat of beach.</title>
        <authorList>
            <person name="Yang H.G."/>
            <person name="Kang J.W."/>
            <person name="Lee S.D."/>
        </authorList>
    </citation>
    <scope>NUCLEOTIDE SEQUENCE [LARGE SCALE GENOMIC DNA]</scope>
    <source>
        <strain evidence="3 4">GH4-78</strain>
    </source>
</reference>
<dbReference type="InterPro" id="IPR010839">
    <property type="entry name" value="AtuA_N"/>
</dbReference>
<sequence>MKDSICIGGASGFWGDAAMATPQLLATGRLDYLVYDYLAEVTMSIMARARAADDSMGYATDFIGAVLKPNLATIAEQGVKLIANAGGVNPQACGAAARTLIREQGLALKVAVVNGDDLLARADEFAASGVREMFNGEPFPDADRVASINAYLGAFPIAAALDAGADIVITGRCVDSAVTLGACIHAFGWQRGDFDQLAQASLAGHILECGTQATGGNYTDWEQVVDTLPQAGYPLAEIEASGRVTITKPEGSGGAVTVGTVAEQMLYEIGNPQAYLLPDVACDFSGVTLEQTGPDRVSVTGARGLGAPLGYKVSATYADGFRGGHIWTLYGRDADRKAEKFAETLFQRCRMVLEQAGLPDFTETCVEIIGAESQFGAARRVGPVREVDIKIAAKHPSPKGIGVLLKEMVGMALTAPPGLTGFAGARPKPSPVVRLFSMIVAKEELDISVDVEGQVATLQDEVQTAYDPDATVAHQAPEEEVGSDAVAVSLESLAFGRSGDKGNKANIGIIARHPEFVPFIAAQLTVGRVSEYFAHFLEPEQSAPVQRFYLPGCHAFNFLLHDVLGGGGVASLRTDPQGKGYAQLLLSESIMVPRSLAEQFNL</sequence>
<dbReference type="AlphaFoldDB" id="A0A4R5LWB3"/>
<evidence type="ECO:0000313" key="4">
    <source>
        <dbReference type="Proteomes" id="UP000295554"/>
    </source>
</evidence>
<dbReference type="EMBL" id="SMSE01000001">
    <property type="protein sequence ID" value="TDG15759.1"/>
    <property type="molecule type" value="Genomic_DNA"/>
</dbReference>
<dbReference type="PANTHER" id="PTHR47708:SF2">
    <property type="entry name" value="SI:CH73-132F6.5"/>
    <property type="match status" value="1"/>
</dbReference>
<evidence type="ECO:0000313" key="3">
    <source>
        <dbReference type="EMBL" id="TDG15759.1"/>
    </source>
</evidence>